<gene>
    <name evidence="1" type="ORF">LCGC14_0642750</name>
</gene>
<comment type="caution">
    <text evidence="1">The sequence shown here is derived from an EMBL/GenBank/DDBJ whole genome shotgun (WGS) entry which is preliminary data.</text>
</comment>
<dbReference type="AlphaFoldDB" id="A0A0F9U720"/>
<protein>
    <submittedName>
        <fullName evidence="1">Uncharacterized protein</fullName>
    </submittedName>
</protein>
<name>A0A0F9U720_9ZZZZ</name>
<sequence>MDKKVYLVHGNDEYLLGLACDILEGRDTTAAGGPGFSFATAIAEIVNSFLDAPFEVTSAEFKIEVR</sequence>
<proteinExistence type="predicted"/>
<evidence type="ECO:0000313" key="1">
    <source>
        <dbReference type="EMBL" id="KKN49438.1"/>
    </source>
</evidence>
<organism evidence="1">
    <name type="scientific">marine sediment metagenome</name>
    <dbReference type="NCBI Taxonomy" id="412755"/>
    <lineage>
        <taxon>unclassified sequences</taxon>
        <taxon>metagenomes</taxon>
        <taxon>ecological metagenomes</taxon>
    </lineage>
</organism>
<dbReference type="EMBL" id="LAZR01001168">
    <property type="protein sequence ID" value="KKN49438.1"/>
    <property type="molecule type" value="Genomic_DNA"/>
</dbReference>
<accession>A0A0F9U720</accession>
<reference evidence="1" key="1">
    <citation type="journal article" date="2015" name="Nature">
        <title>Complex archaea that bridge the gap between prokaryotes and eukaryotes.</title>
        <authorList>
            <person name="Spang A."/>
            <person name="Saw J.H."/>
            <person name="Jorgensen S.L."/>
            <person name="Zaremba-Niedzwiedzka K."/>
            <person name="Martijn J."/>
            <person name="Lind A.E."/>
            <person name="van Eijk R."/>
            <person name="Schleper C."/>
            <person name="Guy L."/>
            <person name="Ettema T.J."/>
        </authorList>
    </citation>
    <scope>NUCLEOTIDE SEQUENCE</scope>
</reference>